<dbReference type="InterPro" id="IPR011994">
    <property type="entry name" value="Cytidylate_kinase_dom"/>
</dbReference>
<evidence type="ECO:0000256" key="6">
    <source>
        <dbReference type="ARBA" id="ARBA00047615"/>
    </source>
</evidence>
<dbReference type="GO" id="GO:0006220">
    <property type="term" value="P:pyrimidine nucleotide metabolic process"/>
    <property type="evidence" value="ECO:0007669"/>
    <property type="project" value="UniProtKB-UniRule"/>
</dbReference>
<feature type="binding site" evidence="8">
    <location>
        <begin position="13"/>
        <end position="21"/>
    </location>
    <ligand>
        <name>ATP</name>
        <dbReference type="ChEBI" id="CHEBI:30616"/>
    </ligand>
</feature>
<evidence type="ECO:0000256" key="8">
    <source>
        <dbReference type="HAMAP-Rule" id="MF_00238"/>
    </source>
</evidence>
<comment type="similarity">
    <text evidence="1 8">Belongs to the cytidylate kinase family. Type 1 subfamily.</text>
</comment>
<reference evidence="11" key="2">
    <citation type="journal article" date="2016" name="Genome Announc.">
        <title>Draft Genome Sequences of Two Novel Amoeba-Resistant Intranuclear Bacteria, 'Candidatus Berkiella cookevillensis' and 'Candidatus Berkiella aquae'.</title>
        <authorList>
            <person name="Mehari Y.T."/>
            <person name="Arivett B.A."/>
            <person name="Farone A.L."/>
            <person name="Gunderson J.H."/>
            <person name="Farone M.B."/>
        </authorList>
    </citation>
    <scope>NUCLEOTIDE SEQUENCE</scope>
    <source>
        <strain evidence="11">CC99</strain>
    </source>
</reference>
<dbReference type="InterPro" id="IPR003136">
    <property type="entry name" value="Cytidylate_kin"/>
</dbReference>
<dbReference type="AlphaFoldDB" id="A0A0Q9YB07"/>
<evidence type="ECO:0000256" key="7">
    <source>
        <dbReference type="ARBA" id="ARBA00048478"/>
    </source>
</evidence>
<proteinExistence type="inferred from homology"/>
<dbReference type="HAMAP" id="MF_00238">
    <property type="entry name" value="Cytidyl_kinase_type1"/>
    <property type="match status" value="1"/>
</dbReference>
<evidence type="ECO:0000313" key="10">
    <source>
        <dbReference type="EMBL" id="KRG17845.1"/>
    </source>
</evidence>
<reference evidence="10" key="1">
    <citation type="submission" date="2015-09" db="EMBL/GenBank/DDBJ databases">
        <title>Draft Genome Sequences of Two Novel Amoeba-resistant Intranuclear Bacteria, Candidatus Berkiella cookevillensis and Candidatus Berkiella aquae.</title>
        <authorList>
            <person name="Mehari Y.T."/>
            <person name="Arivett B.A."/>
            <person name="Farone A.L."/>
            <person name="Gunderson J.H."/>
            <person name="Farone M.B."/>
        </authorList>
    </citation>
    <scope>NUCLEOTIDE SEQUENCE [LARGE SCALE GENOMIC DNA]</scope>
    <source>
        <strain evidence="10">CC99</strain>
    </source>
</reference>
<sequence>MKNYEIPVITIDGPGGVGKGTLSRQLATHLGWHFLDSGALYRVLALAAKNHSVSADNHSALAVLAQHLDVVFEENPSRIMLEGQNITQALRTEECGMSASIIAAIPAVREALLVRQRAFLQLPGLIADGRDMGTVIFPTAPLKIYLEATPEIRAKRRQMQLKEQGIDVSLEGLLAEINQRDIRDKSRSIAPLKPANDAIIIDTSHLPIIDVFERVLAEAEKRGLCAPVAG</sequence>
<protein>
    <recommendedName>
        <fullName evidence="8">Cytidylate kinase</fullName>
        <shortName evidence="8">CK</shortName>
        <ecNumber evidence="8">2.7.4.25</ecNumber>
    </recommendedName>
    <alternativeName>
        <fullName evidence="8">Cytidine monophosphate kinase</fullName>
        <shortName evidence="8">CMP kinase</shortName>
    </alternativeName>
</protein>
<dbReference type="GO" id="GO:0005524">
    <property type="term" value="F:ATP binding"/>
    <property type="evidence" value="ECO:0007669"/>
    <property type="project" value="UniProtKB-UniRule"/>
</dbReference>
<keyword evidence="8" id="KW-0963">Cytoplasm</keyword>
<keyword evidence="5 8" id="KW-0067">ATP-binding</keyword>
<dbReference type="Gene3D" id="3.40.50.300">
    <property type="entry name" value="P-loop containing nucleotide triphosphate hydrolases"/>
    <property type="match status" value="1"/>
</dbReference>
<organism evidence="10">
    <name type="scientific">Candidatus Berkiella cookevillensis</name>
    <dbReference type="NCBI Taxonomy" id="437022"/>
    <lineage>
        <taxon>Bacteria</taxon>
        <taxon>Pseudomonadati</taxon>
        <taxon>Pseudomonadota</taxon>
        <taxon>Gammaproteobacteria</taxon>
        <taxon>Candidatus Berkiellales</taxon>
        <taxon>Candidatus Berkiellaceae</taxon>
        <taxon>Candidatus Berkiella</taxon>
    </lineage>
</organism>
<dbReference type="SUPFAM" id="SSF52540">
    <property type="entry name" value="P-loop containing nucleoside triphosphate hydrolases"/>
    <property type="match status" value="1"/>
</dbReference>
<keyword evidence="4 8" id="KW-0418">Kinase</keyword>
<keyword evidence="2 8" id="KW-0808">Transferase</keyword>
<comment type="catalytic activity">
    <reaction evidence="7 8">
        <text>CMP + ATP = CDP + ADP</text>
        <dbReference type="Rhea" id="RHEA:11600"/>
        <dbReference type="ChEBI" id="CHEBI:30616"/>
        <dbReference type="ChEBI" id="CHEBI:58069"/>
        <dbReference type="ChEBI" id="CHEBI:60377"/>
        <dbReference type="ChEBI" id="CHEBI:456216"/>
        <dbReference type="EC" id="2.7.4.25"/>
    </reaction>
</comment>
<dbReference type="PANTHER" id="PTHR21299">
    <property type="entry name" value="CYTIDYLATE KINASE/PANTOATE-BETA-ALANINE LIGASE"/>
    <property type="match status" value="1"/>
</dbReference>
<comment type="caution">
    <text evidence="10">The sequence shown here is derived from an EMBL/GenBank/DDBJ whole genome shotgun (WGS) entry which is preliminary data.</text>
</comment>
<dbReference type="NCBIfam" id="TIGR00017">
    <property type="entry name" value="cmk"/>
    <property type="match status" value="1"/>
</dbReference>
<evidence type="ECO:0000313" key="12">
    <source>
        <dbReference type="Proteomes" id="UP000051494"/>
    </source>
</evidence>
<reference evidence="11" key="3">
    <citation type="submission" date="2021-06" db="EMBL/GenBank/DDBJ databases">
        <title>Genomic Description and Analysis of Intracellular Bacteria, Candidatus Berkiella cookevillensis and Candidatus Berkiella aquae.</title>
        <authorList>
            <person name="Kidane D.T."/>
            <person name="Mehari Y.T."/>
            <person name="Rice F.C."/>
            <person name="Arivett B.A."/>
            <person name="Farone A.L."/>
            <person name="Berk S.G."/>
            <person name="Farone M.B."/>
        </authorList>
    </citation>
    <scope>NUCLEOTIDE SEQUENCE</scope>
    <source>
        <strain evidence="11">CC99</strain>
    </source>
</reference>
<dbReference type="OrthoDB" id="9807434at2"/>
<name>A0A0Q9YB07_9GAMM</name>
<evidence type="ECO:0000313" key="11">
    <source>
        <dbReference type="EMBL" id="MCS5709048.1"/>
    </source>
</evidence>
<dbReference type="GO" id="GO:0036431">
    <property type="term" value="F:dCMP kinase activity"/>
    <property type="evidence" value="ECO:0007669"/>
    <property type="project" value="InterPro"/>
</dbReference>
<dbReference type="EMBL" id="LKHV02000001">
    <property type="protein sequence ID" value="MCS5709048.1"/>
    <property type="molecule type" value="Genomic_DNA"/>
</dbReference>
<dbReference type="STRING" id="437022.CC99x_01968"/>
<dbReference type="GO" id="GO:0005829">
    <property type="term" value="C:cytosol"/>
    <property type="evidence" value="ECO:0007669"/>
    <property type="project" value="TreeGrafter"/>
</dbReference>
<dbReference type="RefSeq" id="WP_057625075.1">
    <property type="nucleotide sequence ID" value="NZ_LKHV02000001.1"/>
</dbReference>
<dbReference type="CDD" id="cd02020">
    <property type="entry name" value="CMPK"/>
    <property type="match status" value="1"/>
</dbReference>
<dbReference type="PANTHER" id="PTHR21299:SF2">
    <property type="entry name" value="CYTIDYLATE KINASE"/>
    <property type="match status" value="1"/>
</dbReference>
<comment type="subcellular location">
    <subcellularLocation>
        <location evidence="8">Cytoplasm</location>
    </subcellularLocation>
</comment>
<dbReference type="EMBL" id="LKHV01000011">
    <property type="protein sequence ID" value="KRG17845.1"/>
    <property type="molecule type" value="Genomic_DNA"/>
</dbReference>
<dbReference type="Pfam" id="PF02224">
    <property type="entry name" value="Cytidylate_kin"/>
    <property type="match status" value="1"/>
</dbReference>
<evidence type="ECO:0000259" key="9">
    <source>
        <dbReference type="Pfam" id="PF02224"/>
    </source>
</evidence>
<dbReference type="EC" id="2.7.4.25" evidence="8"/>
<evidence type="ECO:0000256" key="3">
    <source>
        <dbReference type="ARBA" id="ARBA00022741"/>
    </source>
</evidence>
<dbReference type="InterPro" id="IPR027417">
    <property type="entry name" value="P-loop_NTPase"/>
</dbReference>
<keyword evidence="3 8" id="KW-0547">Nucleotide-binding</keyword>
<evidence type="ECO:0000256" key="4">
    <source>
        <dbReference type="ARBA" id="ARBA00022777"/>
    </source>
</evidence>
<dbReference type="PATRIC" id="fig|1590042.3.peg.2009"/>
<comment type="catalytic activity">
    <reaction evidence="6 8">
        <text>dCMP + ATP = dCDP + ADP</text>
        <dbReference type="Rhea" id="RHEA:25094"/>
        <dbReference type="ChEBI" id="CHEBI:30616"/>
        <dbReference type="ChEBI" id="CHEBI:57566"/>
        <dbReference type="ChEBI" id="CHEBI:58593"/>
        <dbReference type="ChEBI" id="CHEBI:456216"/>
        <dbReference type="EC" id="2.7.4.25"/>
    </reaction>
</comment>
<evidence type="ECO:0000256" key="2">
    <source>
        <dbReference type="ARBA" id="ARBA00022679"/>
    </source>
</evidence>
<gene>
    <name evidence="8 10" type="primary">cmk</name>
    <name evidence="11" type="ORF">CC99x_009045</name>
    <name evidence="10" type="ORF">CC99x_01968</name>
</gene>
<evidence type="ECO:0000256" key="1">
    <source>
        <dbReference type="ARBA" id="ARBA00009427"/>
    </source>
</evidence>
<feature type="domain" description="Cytidylate kinase" evidence="9">
    <location>
        <begin position="9"/>
        <end position="220"/>
    </location>
</feature>
<dbReference type="Proteomes" id="UP000051494">
    <property type="component" value="Unassembled WGS sequence"/>
</dbReference>
<dbReference type="GO" id="GO:0015949">
    <property type="term" value="P:nucleobase-containing small molecule interconversion"/>
    <property type="evidence" value="ECO:0007669"/>
    <property type="project" value="TreeGrafter"/>
</dbReference>
<accession>A0A0Q9YB07</accession>
<evidence type="ECO:0000256" key="5">
    <source>
        <dbReference type="ARBA" id="ARBA00022840"/>
    </source>
</evidence>
<keyword evidence="12" id="KW-1185">Reference proteome</keyword>